<keyword evidence="3" id="KW-0963">Cytoplasm</keyword>
<evidence type="ECO:0000256" key="11">
    <source>
        <dbReference type="ARBA" id="ARBA00047984"/>
    </source>
</evidence>
<dbReference type="SUPFAM" id="SSF52540">
    <property type="entry name" value="P-loop containing nucleoside triphosphate hydrolases"/>
    <property type="match status" value="2"/>
</dbReference>
<feature type="domain" description="Helicase C-terminal" evidence="16">
    <location>
        <begin position="324"/>
        <end position="414"/>
    </location>
</feature>
<dbReference type="Gene3D" id="3.40.50.300">
    <property type="entry name" value="P-loop containing nucleotide triphosphate hydrolases"/>
    <property type="match status" value="2"/>
</dbReference>
<evidence type="ECO:0000256" key="2">
    <source>
        <dbReference type="ARBA" id="ARBA00012552"/>
    </source>
</evidence>
<dbReference type="AlphaFoldDB" id="A0AAW2IT50"/>
<comment type="subcellular location">
    <subcellularLocation>
        <location evidence="1">Cytoplasm</location>
        <location evidence="1">P-body</location>
    </subcellularLocation>
</comment>
<dbReference type="Pfam" id="PF00271">
    <property type="entry name" value="Helicase_C"/>
    <property type="match status" value="1"/>
</dbReference>
<dbReference type="PANTHER" id="PTHR47960">
    <property type="entry name" value="DEAD-BOX ATP-DEPENDENT RNA HELICASE 50"/>
    <property type="match status" value="1"/>
</dbReference>
<protein>
    <recommendedName>
        <fullName evidence="2">RNA helicase</fullName>
        <ecNumber evidence="2">3.6.4.13</ecNumber>
    </recommendedName>
</protein>
<dbReference type="InterPro" id="IPR014014">
    <property type="entry name" value="RNA_helicase_DEAD_Q_motif"/>
</dbReference>
<evidence type="ECO:0000313" key="18">
    <source>
        <dbReference type="EMBL" id="KAL0284828.1"/>
    </source>
</evidence>
<dbReference type="CDD" id="cd17940">
    <property type="entry name" value="DEADc_DDX6"/>
    <property type="match status" value="1"/>
</dbReference>
<evidence type="ECO:0000259" key="16">
    <source>
        <dbReference type="PROSITE" id="PS51194"/>
    </source>
</evidence>
<comment type="caution">
    <text evidence="18">The sequence shown here is derived from an EMBL/GenBank/DDBJ whole genome shotgun (WGS) entry which is preliminary data.</text>
</comment>
<feature type="region of interest" description="Disordered" evidence="14">
    <location>
        <begin position="1"/>
        <end position="89"/>
    </location>
</feature>
<dbReference type="PROSITE" id="PS51194">
    <property type="entry name" value="HELICASE_CTER"/>
    <property type="match status" value="1"/>
</dbReference>
<evidence type="ECO:0000256" key="3">
    <source>
        <dbReference type="ARBA" id="ARBA00022490"/>
    </source>
</evidence>
<evidence type="ECO:0000256" key="8">
    <source>
        <dbReference type="ARBA" id="ARBA00022884"/>
    </source>
</evidence>
<comment type="function">
    <text evidence="9">ATP-dependent RNA helicase involved in mRNA turnover, and more specifically in mRNA decapping.</text>
</comment>
<evidence type="ECO:0000256" key="10">
    <source>
        <dbReference type="ARBA" id="ARBA00038316"/>
    </source>
</evidence>
<evidence type="ECO:0000256" key="5">
    <source>
        <dbReference type="ARBA" id="ARBA00022801"/>
    </source>
</evidence>
<comment type="catalytic activity">
    <reaction evidence="11">
        <text>ATP + H2O = ADP + phosphate + H(+)</text>
        <dbReference type="Rhea" id="RHEA:13065"/>
        <dbReference type="ChEBI" id="CHEBI:15377"/>
        <dbReference type="ChEBI" id="CHEBI:15378"/>
        <dbReference type="ChEBI" id="CHEBI:30616"/>
        <dbReference type="ChEBI" id="CHEBI:43474"/>
        <dbReference type="ChEBI" id="CHEBI:456216"/>
        <dbReference type="EC" id="3.6.4.13"/>
    </reaction>
</comment>
<evidence type="ECO:0000256" key="4">
    <source>
        <dbReference type="ARBA" id="ARBA00022741"/>
    </source>
</evidence>
<feature type="short sequence motif" description="Q motif" evidence="12">
    <location>
        <begin position="113"/>
        <end position="141"/>
    </location>
</feature>
<evidence type="ECO:0000256" key="13">
    <source>
        <dbReference type="RuleBase" id="RU000492"/>
    </source>
</evidence>
<organism evidence="18">
    <name type="scientific">Sesamum angustifolium</name>
    <dbReference type="NCBI Taxonomy" id="2727405"/>
    <lineage>
        <taxon>Eukaryota</taxon>
        <taxon>Viridiplantae</taxon>
        <taxon>Streptophyta</taxon>
        <taxon>Embryophyta</taxon>
        <taxon>Tracheophyta</taxon>
        <taxon>Spermatophyta</taxon>
        <taxon>Magnoliopsida</taxon>
        <taxon>eudicotyledons</taxon>
        <taxon>Gunneridae</taxon>
        <taxon>Pentapetalae</taxon>
        <taxon>asterids</taxon>
        <taxon>lamiids</taxon>
        <taxon>Lamiales</taxon>
        <taxon>Pedaliaceae</taxon>
        <taxon>Sesamum</taxon>
    </lineage>
</organism>
<dbReference type="PROSITE" id="PS00039">
    <property type="entry name" value="DEAD_ATP_HELICASE"/>
    <property type="match status" value="1"/>
</dbReference>
<feature type="compositionally biased region" description="Polar residues" evidence="14">
    <location>
        <begin position="48"/>
        <end position="71"/>
    </location>
</feature>
<feature type="compositionally biased region" description="Polar residues" evidence="14">
    <location>
        <begin position="26"/>
        <end position="38"/>
    </location>
</feature>
<keyword evidence="5 13" id="KW-0378">Hydrolase</keyword>
<keyword evidence="6 13" id="KW-0347">Helicase</keyword>
<dbReference type="PROSITE" id="PS51195">
    <property type="entry name" value="Q_MOTIF"/>
    <property type="match status" value="1"/>
</dbReference>
<dbReference type="GO" id="GO:0000932">
    <property type="term" value="C:P-body"/>
    <property type="evidence" value="ECO:0007669"/>
    <property type="project" value="UniProtKB-SubCell"/>
</dbReference>
<dbReference type="InterPro" id="IPR000629">
    <property type="entry name" value="RNA-helicase_DEAD-box_CS"/>
</dbReference>
<gene>
    <name evidence="18" type="ORF">Sangu_2808100</name>
</gene>
<dbReference type="InterPro" id="IPR014001">
    <property type="entry name" value="Helicase_ATP-bd"/>
</dbReference>
<reference evidence="18" key="1">
    <citation type="submission" date="2020-06" db="EMBL/GenBank/DDBJ databases">
        <authorList>
            <person name="Li T."/>
            <person name="Hu X."/>
            <person name="Zhang T."/>
            <person name="Song X."/>
            <person name="Zhang H."/>
            <person name="Dai N."/>
            <person name="Sheng W."/>
            <person name="Hou X."/>
            <person name="Wei L."/>
        </authorList>
    </citation>
    <scope>NUCLEOTIDE SEQUENCE</scope>
    <source>
        <strain evidence="18">G01</strain>
        <tissue evidence="18">Leaf</tissue>
    </source>
</reference>
<name>A0AAW2IT50_9LAMI</name>
<sequence>MNNNYTRGRYPPGIGNGRGGFGVGGTHQNNQNRNSHYLQPQPPYPQRTAPNQPQQWMRRNPSASTVSESSNEVEKTVQSEAIGSTSQDWKARLALPPPDTRYKTEDVTATKGNEFEDYFLKRELLMGIYEKGFERPSPIQEESIPIALTGSDILARAKNGTGKTAAFCIPALEKIDSDNNVIQVVILVPTRELALQTSQVCKELGKHLKIQVMVTTGGTSLKDDIMRLYQPVHLLVGTPGRILDLTKKGICILKDCSVLVMDEADKLLSPEFQPSVEQLISFLPPNRQVLMYSATFPVTVKDFKDKYLRRPYIINLMDELTLKGITQYYAFVEERQKVHCLNTLFSKLQINQSIIFCNSVNRVELLAKKITELGYSCFYIHAKMLQDHRNRVFHDFRNGACRNLVCTGMFMVVK</sequence>
<comment type="similarity">
    <text evidence="10">Belongs to the DEAD box helicase family. DDX6/DHH1 subfamily.</text>
</comment>
<dbReference type="Pfam" id="PF00270">
    <property type="entry name" value="DEAD"/>
    <property type="match status" value="1"/>
</dbReference>
<feature type="domain" description="Helicase ATP-binding" evidence="15">
    <location>
        <begin position="144"/>
        <end position="314"/>
    </location>
</feature>
<keyword evidence="4 13" id="KW-0547">Nucleotide-binding</keyword>
<dbReference type="EC" id="3.6.4.13" evidence="2"/>
<dbReference type="GO" id="GO:0005524">
    <property type="term" value="F:ATP binding"/>
    <property type="evidence" value="ECO:0007669"/>
    <property type="project" value="UniProtKB-KW"/>
</dbReference>
<evidence type="ECO:0000256" key="12">
    <source>
        <dbReference type="PROSITE-ProRule" id="PRU00552"/>
    </source>
</evidence>
<evidence type="ECO:0000259" key="17">
    <source>
        <dbReference type="PROSITE" id="PS51195"/>
    </source>
</evidence>
<proteinExistence type="inferred from homology"/>
<dbReference type="SMART" id="SM00487">
    <property type="entry name" value="DEXDc"/>
    <property type="match status" value="1"/>
</dbReference>
<dbReference type="GO" id="GO:0016787">
    <property type="term" value="F:hydrolase activity"/>
    <property type="evidence" value="ECO:0007669"/>
    <property type="project" value="UniProtKB-KW"/>
</dbReference>
<dbReference type="EMBL" id="JACGWK010001630">
    <property type="protein sequence ID" value="KAL0284828.1"/>
    <property type="molecule type" value="Genomic_DNA"/>
</dbReference>
<evidence type="ECO:0000256" key="14">
    <source>
        <dbReference type="SAM" id="MobiDB-lite"/>
    </source>
</evidence>
<dbReference type="GO" id="GO:0003724">
    <property type="term" value="F:RNA helicase activity"/>
    <property type="evidence" value="ECO:0007669"/>
    <property type="project" value="UniProtKB-EC"/>
</dbReference>
<evidence type="ECO:0000256" key="6">
    <source>
        <dbReference type="ARBA" id="ARBA00022806"/>
    </source>
</evidence>
<evidence type="ECO:0000256" key="9">
    <source>
        <dbReference type="ARBA" id="ARBA00037591"/>
    </source>
</evidence>
<accession>A0AAW2IT50</accession>
<evidence type="ECO:0000259" key="15">
    <source>
        <dbReference type="PROSITE" id="PS51192"/>
    </source>
</evidence>
<reference evidence="18" key="2">
    <citation type="journal article" date="2024" name="Plant">
        <title>Genomic evolution and insights into agronomic trait innovations of Sesamum species.</title>
        <authorList>
            <person name="Miao H."/>
            <person name="Wang L."/>
            <person name="Qu L."/>
            <person name="Liu H."/>
            <person name="Sun Y."/>
            <person name="Le M."/>
            <person name="Wang Q."/>
            <person name="Wei S."/>
            <person name="Zheng Y."/>
            <person name="Lin W."/>
            <person name="Duan Y."/>
            <person name="Cao H."/>
            <person name="Xiong S."/>
            <person name="Wang X."/>
            <person name="Wei L."/>
            <person name="Li C."/>
            <person name="Ma Q."/>
            <person name="Ju M."/>
            <person name="Zhao R."/>
            <person name="Li G."/>
            <person name="Mu C."/>
            <person name="Tian Q."/>
            <person name="Mei H."/>
            <person name="Zhang T."/>
            <person name="Gao T."/>
            <person name="Zhang H."/>
        </authorList>
    </citation>
    <scope>NUCLEOTIDE SEQUENCE</scope>
    <source>
        <strain evidence="18">G01</strain>
    </source>
</reference>
<keyword evidence="8" id="KW-0694">RNA-binding</keyword>
<keyword evidence="7 13" id="KW-0067">ATP-binding</keyword>
<feature type="compositionally biased region" description="Polar residues" evidence="14">
    <location>
        <begin position="78"/>
        <end position="88"/>
    </location>
</feature>
<dbReference type="InterPro" id="IPR001650">
    <property type="entry name" value="Helicase_C-like"/>
</dbReference>
<feature type="compositionally biased region" description="Gly residues" evidence="14">
    <location>
        <begin position="14"/>
        <end position="25"/>
    </location>
</feature>
<dbReference type="CDD" id="cd18787">
    <property type="entry name" value="SF2_C_DEAD"/>
    <property type="match status" value="1"/>
</dbReference>
<evidence type="ECO:0000256" key="7">
    <source>
        <dbReference type="ARBA" id="ARBA00022840"/>
    </source>
</evidence>
<evidence type="ECO:0000256" key="1">
    <source>
        <dbReference type="ARBA" id="ARBA00004201"/>
    </source>
</evidence>
<dbReference type="FunFam" id="3.40.50.300:FF:000364">
    <property type="entry name" value="ATP-dependent RNA helicase DDX6"/>
    <property type="match status" value="1"/>
</dbReference>
<dbReference type="InterPro" id="IPR011545">
    <property type="entry name" value="DEAD/DEAH_box_helicase_dom"/>
</dbReference>
<dbReference type="PROSITE" id="PS51192">
    <property type="entry name" value="HELICASE_ATP_BIND_1"/>
    <property type="match status" value="1"/>
</dbReference>
<dbReference type="GO" id="GO:0003723">
    <property type="term" value="F:RNA binding"/>
    <property type="evidence" value="ECO:0007669"/>
    <property type="project" value="UniProtKB-KW"/>
</dbReference>
<dbReference type="InterPro" id="IPR027417">
    <property type="entry name" value="P-loop_NTPase"/>
</dbReference>
<feature type="domain" description="DEAD-box RNA helicase Q" evidence="17">
    <location>
        <begin position="113"/>
        <end position="141"/>
    </location>
</feature>